<dbReference type="Pfam" id="PF03468">
    <property type="entry name" value="XS"/>
    <property type="match status" value="1"/>
</dbReference>
<dbReference type="Gene3D" id="3.30.70.2890">
    <property type="entry name" value="XS domain"/>
    <property type="match status" value="1"/>
</dbReference>
<gene>
    <name evidence="2" type="ORF">VNO77_36968</name>
</gene>
<sequence>MEMRRSSNGIMVLLTKCQTKANHFALAKCLETDLASEAESSPTLPQDDLNIGQAVIDFNNDWNDNANAFEKWFETARYGKKDWISRKIEAG</sequence>
<accession>A0AAN9PVW6</accession>
<dbReference type="InterPro" id="IPR005380">
    <property type="entry name" value="XS_domain"/>
</dbReference>
<dbReference type="EMBL" id="JAYMYQ010000009">
    <property type="protein sequence ID" value="KAK7312816.1"/>
    <property type="molecule type" value="Genomic_DNA"/>
</dbReference>
<dbReference type="InterPro" id="IPR038588">
    <property type="entry name" value="XS_domain_sf"/>
</dbReference>
<dbReference type="AlphaFoldDB" id="A0AAN9PVW6"/>
<feature type="domain" description="XS" evidence="1">
    <location>
        <begin position="43"/>
        <end position="87"/>
    </location>
</feature>
<evidence type="ECO:0000313" key="2">
    <source>
        <dbReference type="EMBL" id="KAK7312816.1"/>
    </source>
</evidence>
<organism evidence="2 3">
    <name type="scientific">Canavalia gladiata</name>
    <name type="common">Sword bean</name>
    <name type="synonym">Dolichos gladiatus</name>
    <dbReference type="NCBI Taxonomy" id="3824"/>
    <lineage>
        <taxon>Eukaryota</taxon>
        <taxon>Viridiplantae</taxon>
        <taxon>Streptophyta</taxon>
        <taxon>Embryophyta</taxon>
        <taxon>Tracheophyta</taxon>
        <taxon>Spermatophyta</taxon>
        <taxon>Magnoliopsida</taxon>
        <taxon>eudicotyledons</taxon>
        <taxon>Gunneridae</taxon>
        <taxon>Pentapetalae</taxon>
        <taxon>rosids</taxon>
        <taxon>fabids</taxon>
        <taxon>Fabales</taxon>
        <taxon>Fabaceae</taxon>
        <taxon>Papilionoideae</taxon>
        <taxon>50 kb inversion clade</taxon>
        <taxon>NPAAA clade</taxon>
        <taxon>indigoferoid/millettioid clade</taxon>
        <taxon>Phaseoleae</taxon>
        <taxon>Canavalia</taxon>
    </lineage>
</organism>
<keyword evidence="3" id="KW-1185">Reference proteome</keyword>
<evidence type="ECO:0000259" key="1">
    <source>
        <dbReference type="Pfam" id="PF03468"/>
    </source>
</evidence>
<proteinExistence type="predicted"/>
<protein>
    <recommendedName>
        <fullName evidence="1">XS domain-containing protein</fullName>
    </recommendedName>
</protein>
<dbReference type="Proteomes" id="UP001367508">
    <property type="component" value="Unassembled WGS sequence"/>
</dbReference>
<evidence type="ECO:0000313" key="3">
    <source>
        <dbReference type="Proteomes" id="UP001367508"/>
    </source>
</evidence>
<dbReference type="GO" id="GO:0031047">
    <property type="term" value="P:regulatory ncRNA-mediated gene silencing"/>
    <property type="evidence" value="ECO:0007669"/>
    <property type="project" value="InterPro"/>
</dbReference>
<comment type="caution">
    <text evidence="2">The sequence shown here is derived from an EMBL/GenBank/DDBJ whole genome shotgun (WGS) entry which is preliminary data.</text>
</comment>
<name>A0AAN9PVW6_CANGL</name>
<reference evidence="2 3" key="1">
    <citation type="submission" date="2024-01" db="EMBL/GenBank/DDBJ databases">
        <title>The genomes of 5 underutilized Papilionoideae crops provide insights into root nodulation and disease resistanc.</title>
        <authorList>
            <person name="Jiang F."/>
        </authorList>
    </citation>
    <scope>NUCLEOTIDE SEQUENCE [LARGE SCALE GENOMIC DNA]</scope>
    <source>
        <strain evidence="2">LVBAO_FW01</strain>
        <tissue evidence="2">Leaves</tissue>
    </source>
</reference>